<evidence type="ECO:0000313" key="2">
    <source>
        <dbReference type="Proteomes" id="UP000246018"/>
    </source>
</evidence>
<dbReference type="Proteomes" id="UP000246018">
    <property type="component" value="Unassembled WGS sequence"/>
</dbReference>
<dbReference type="EMBL" id="QDGZ01000004">
    <property type="protein sequence ID" value="PVG82984.1"/>
    <property type="molecule type" value="Genomic_DNA"/>
</dbReference>
<organism evidence="1 2">
    <name type="scientific">Nocardioides gansuensis</name>
    <dbReference type="NCBI Taxonomy" id="2138300"/>
    <lineage>
        <taxon>Bacteria</taxon>
        <taxon>Bacillati</taxon>
        <taxon>Actinomycetota</taxon>
        <taxon>Actinomycetes</taxon>
        <taxon>Propionibacteriales</taxon>
        <taxon>Nocardioidaceae</taxon>
        <taxon>Nocardioides</taxon>
    </lineage>
</organism>
<keyword evidence="2" id="KW-1185">Reference proteome</keyword>
<accession>A0A2T8FBA4</accession>
<dbReference type="PROSITE" id="PS00101">
    <property type="entry name" value="HEXAPEP_TRANSFERASES"/>
    <property type="match status" value="1"/>
</dbReference>
<name>A0A2T8FBA4_9ACTN</name>
<comment type="caution">
    <text evidence="1">The sequence shown here is derived from an EMBL/GenBank/DDBJ whole genome shotgun (WGS) entry which is preliminary data.</text>
</comment>
<dbReference type="GO" id="GO:0016740">
    <property type="term" value="F:transferase activity"/>
    <property type="evidence" value="ECO:0007669"/>
    <property type="project" value="InterPro"/>
</dbReference>
<sequence length="233" mass="22404">MSSTSISTLGDFADGMERPYGVGVPLGSVLGDSGAGTGAVVGSGVGAGVAVSVGVGVGVAVRVAVSVVVGAGVAVSVDVGVAAWVGVGSSVGVGLGSSVGVGLGFSVGVGLGFSVCVGVDSCVGEGDGWALRASITRESDHPASAYCPSGRNHRYSVVSSTTTSTRETPSGSLRVGLLTSRQVAAPGLRSCSTSGSPVTRPEALRTTPVTTARAPAATLVAGAPMVVVRSMPS</sequence>
<evidence type="ECO:0000313" key="1">
    <source>
        <dbReference type="EMBL" id="PVG82984.1"/>
    </source>
</evidence>
<protein>
    <submittedName>
        <fullName evidence="1">Uncharacterized protein</fullName>
    </submittedName>
</protein>
<proteinExistence type="predicted"/>
<dbReference type="AlphaFoldDB" id="A0A2T8FBA4"/>
<reference evidence="1 2" key="1">
    <citation type="submission" date="2018-04" db="EMBL/GenBank/DDBJ databases">
        <title>Genome of Nocardioides gansuensis WSJ-1.</title>
        <authorList>
            <person name="Wu S."/>
            <person name="Wang G."/>
        </authorList>
    </citation>
    <scope>NUCLEOTIDE SEQUENCE [LARGE SCALE GENOMIC DNA]</scope>
    <source>
        <strain evidence="1 2">WSJ-1</strain>
    </source>
</reference>
<dbReference type="InterPro" id="IPR018357">
    <property type="entry name" value="Hexapep_transf_CS"/>
</dbReference>
<gene>
    <name evidence="1" type="ORF">DDE18_11655</name>
</gene>